<protein>
    <recommendedName>
        <fullName evidence="19">DNA ligase</fullName>
        <ecNumber evidence="19">6.5.1.1</ecNumber>
    </recommendedName>
</protein>
<dbReference type="SMART" id="SM01336">
    <property type="entry name" value="zf-PARP"/>
    <property type="match status" value="1"/>
</dbReference>
<evidence type="ECO:0000256" key="5">
    <source>
        <dbReference type="ARBA" id="ARBA00022618"/>
    </source>
</evidence>
<comment type="catalytic activity">
    <reaction evidence="18 19">
        <text>ATP + (deoxyribonucleotide)n-3'-hydroxyl + 5'-phospho-(deoxyribonucleotide)m = (deoxyribonucleotide)n+m + AMP + diphosphate.</text>
        <dbReference type="EC" id="6.5.1.1"/>
    </reaction>
</comment>
<evidence type="ECO:0000259" key="24">
    <source>
        <dbReference type="PROSITE" id="PS50172"/>
    </source>
</evidence>
<dbReference type="InterPro" id="IPR012340">
    <property type="entry name" value="NA-bd_OB-fold"/>
</dbReference>
<dbReference type="InterPro" id="IPR000977">
    <property type="entry name" value="DNA_ligase_ATP-dep"/>
</dbReference>
<dbReference type="AlphaFoldDB" id="A0A8B8F1I8"/>
<evidence type="ECO:0000256" key="4">
    <source>
        <dbReference type="ARBA" id="ARBA00022598"/>
    </source>
</evidence>
<evidence type="ECO:0000256" key="20">
    <source>
        <dbReference type="RuleBase" id="RU004196"/>
    </source>
</evidence>
<evidence type="ECO:0000256" key="2">
    <source>
        <dbReference type="ARBA" id="ARBA00004123"/>
    </source>
</evidence>
<comment type="subcellular location">
    <subcellularLocation>
        <location evidence="2">Nucleus</location>
    </subcellularLocation>
</comment>
<keyword evidence="25" id="KW-1185">Reference proteome</keyword>
<dbReference type="InterPro" id="IPR016059">
    <property type="entry name" value="DNA_ligase_ATP-dep_CS"/>
</dbReference>
<dbReference type="Gene3D" id="3.40.50.10190">
    <property type="entry name" value="BRCT domain"/>
    <property type="match status" value="1"/>
</dbReference>
<sequence length="995" mass="111995">MRRICRQAYIYTAYQCLQSNSFRTRSAATQITKLQILHVNHLQAPSINSLHNSSFFRIMAENRYVTGYAKLGTSSCKKCKQKIEKGALRIGKVVSNPFSDEGGDMKQWYHPQCIFETFKRARATTKKIEEPDDLEGFTEIEQSDKDLINKLIKEFCTHSSTKSPGSAKKKPAAPVQATLPFSPTKQKVDPDDEAGPSTSGTGSDITGHRDDSFREFRRLCAEIAEESSYLAKTKLVHDFINKGSSGDGFQGDLYLWMKCLLPGVVKQVYNLNSKQLVKLFSQIFGTNQDDMVADLDQGDVAETVRLYFEESKRLPPQKKSTLSLQQVDEYLTELAKLTKEDDQQRVLTKVAKRCTGNDLKMFVRLIKHDLRINSGAKHMLDALDDNAYAAFQASRNLRDVVDRVMENKAGGVPGLKKKLSVKASLMTPVLPMLAEACRSVDYAMKKCPNGFYAEIKYDGERVQLHKKGNQFQYFSRSLKPVLPHKVQHFKEYIPQAFPTGDDLILDAEVLLVDTKTSKPLPFGTLGVHKKAAFKDANVCLFVFDCLHLNGENIMHKPIKERKKILETEMKEIANRVMLSETQFITDPDDLQTLMTKVFKEGLEGLVLKDINSKYEAGKRHWLKIKKDYLEQGTMADSADLVVLGAYFGTGNKGGIMSIFLLGAYNPSSGKWCTVTKCHSGLDDKTLEELQTSLDMVKISKNADKVPDWLNVKKTVVPDFVTRDPKKSPVWEISGAEFSKADIHTADGISIRFPRITKFRDDKTWENATDVPRLRTLFKKSKETSDLIPSTSKGTPKKKSPKDDNVDDNENSNGGNDSGTDINSDDDSYKSPLKTTTPIKGNATPTKTTPLKGTPIKNGVKRKHSDTDEVEITPSKKSKPLCKYGSECYQTNPKHLEQFYHPPKTLPNVFRGCKIFLPPDIKSYRMLRRYIVGWDGELVPEYDKATATHVILPHGHKGDVVKCAGVCLTDDWIKLCIKKKMLMRTDPYIVSNDDDE</sequence>
<dbReference type="GO" id="GO:0003677">
    <property type="term" value="F:DNA binding"/>
    <property type="evidence" value="ECO:0007669"/>
    <property type="project" value="InterPro"/>
</dbReference>
<feature type="region of interest" description="Disordered" evidence="21">
    <location>
        <begin position="781"/>
        <end position="873"/>
    </location>
</feature>
<evidence type="ECO:0000256" key="6">
    <source>
        <dbReference type="ARBA" id="ARBA00022705"/>
    </source>
</evidence>
<dbReference type="Pfam" id="PF04675">
    <property type="entry name" value="DNA_ligase_A_N"/>
    <property type="match status" value="1"/>
</dbReference>
<dbReference type="CDD" id="cd07967">
    <property type="entry name" value="OBF_DNA_ligase_III"/>
    <property type="match status" value="1"/>
</dbReference>
<dbReference type="Pfam" id="PF01068">
    <property type="entry name" value="DNA_ligase_A_M"/>
    <property type="match status" value="1"/>
</dbReference>
<keyword evidence="10" id="KW-0863">Zinc-finger</keyword>
<feature type="compositionally biased region" description="Low complexity" evidence="21">
    <location>
        <begin position="843"/>
        <end position="856"/>
    </location>
</feature>
<feature type="domain" description="PARP-type" evidence="22">
    <location>
        <begin position="64"/>
        <end position="152"/>
    </location>
</feature>
<evidence type="ECO:0000256" key="16">
    <source>
        <dbReference type="ARBA" id="ARBA00023242"/>
    </source>
</evidence>
<keyword evidence="7" id="KW-0479">Metal-binding</keyword>
<dbReference type="Pfam" id="PF04679">
    <property type="entry name" value="DNA_ligase_A_C"/>
    <property type="match status" value="1"/>
</dbReference>
<evidence type="ECO:0000256" key="8">
    <source>
        <dbReference type="ARBA" id="ARBA00022741"/>
    </source>
</evidence>
<evidence type="ECO:0000313" key="25">
    <source>
        <dbReference type="Proteomes" id="UP000694844"/>
    </source>
</evidence>
<keyword evidence="14 19" id="KW-0233">DNA recombination</keyword>
<proteinExistence type="inferred from homology"/>
<keyword evidence="17" id="KW-0131">Cell cycle</keyword>
<dbReference type="SUPFAM" id="SSF56091">
    <property type="entry name" value="DNA ligase/mRNA capping enzyme, catalytic domain"/>
    <property type="match status" value="1"/>
</dbReference>
<evidence type="ECO:0000259" key="23">
    <source>
        <dbReference type="PROSITE" id="PS50160"/>
    </source>
</evidence>
<dbReference type="Gene3D" id="2.40.50.140">
    <property type="entry name" value="Nucleic acid-binding proteins"/>
    <property type="match status" value="1"/>
</dbReference>
<evidence type="ECO:0000256" key="11">
    <source>
        <dbReference type="ARBA" id="ARBA00022833"/>
    </source>
</evidence>
<keyword evidence="16" id="KW-0539">Nucleus</keyword>
<accession>A0A8B8F1I8</accession>
<comment type="cofactor">
    <cofactor evidence="1">
        <name>Mg(2+)</name>
        <dbReference type="ChEBI" id="CHEBI:18420"/>
    </cofactor>
</comment>
<keyword evidence="9 19" id="KW-0227">DNA damage</keyword>
<dbReference type="InterPro" id="IPR036957">
    <property type="entry name" value="Znf_PARP_sf"/>
</dbReference>
<dbReference type="SUPFAM" id="SSF117018">
    <property type="entry name" value="ATP-dependent DNA ligase DNA-binding domain"/>
    <property type="match status" value="1"/>
</dbReference>
<dbReference type="NCBIfam" id="TIGR00574">
    <property type="entry name" value="dnl1"/>
    <property type="match status" value="1"/>
</dbReference>
<evidence type="ECO:0000256" key="1">
    <source>
        <dbReference type="ARBA" id="ARBA00001946"/>
    </source>
</evidence>
<dbReference type="EC" id="6.5.1.1" evidence="19"/>
<evidence type="ECO:0000313" key="26">
    <source>
        <dbReference type="RefSeq" id="XP_022345668.1"/>
    </source>
</evidence>
<keyword evidence="5" id="KW-0132">Cell division</keyword>
<dbReference type="GO" id="GO:0006310">
    <property type="term" value="P:DNA recombination"/>
    <property type="evidence" value="ECO:0007669"/>
    <property type="project" value="UniProtKB-KW"/>
</dbReference>
<dbReference type="Pfam" id="PF00645">
    <property type="entry name" value="zf-PARP"/>
    <property type="match status" value="1"/>
</dbReference>
<feature type="domain" description="ATP-dependent DNA ligase family profile" evidence="23">
    <location>
        <begin position="531"/>
        <end position="665"/>
    </location>
</feature>
<dbReference type="Pfam" id="PF16759">
    <property type="entry name" value="LIG3_BRCT"/>
    <property type="match status" value="1"/>
</dbReference>
<dbReference type="PANTHER" id="PTHR45674:SF9">
    <property type="entry name" value="DNA LIGASE 3"/>
    <property type="match status" value="1"/>
</dbReference>
<dbReference type="FunFam" id="3.30.470.30:FF:000003">
    <property type="entry name" value="DNA ligase"/>
    <property type="match status" value="1"/>
</dbReference>
<dbReference type="GO" id="GO:0071897">
    <property type="term" value="P:DNA biosynthetic process"/>
    <property type="evidence" value="ECO:0007669"/>
    <property type="project" value="InterPro"/>
</dbReference>
<dbReference type="FunFam" id="1.10.3260.10:FF:000002">
    <property type="entry name" value="DNA ligase"/>
    <property type="match status" value="1"/>
</dbReference>
<dbReference type="SUPFAM" id="SSF50249">
    <property type="entry name" value="Nucleic acid-binding proteins"/>
    <property type="match status" value="1"/>
</dbReference>
<dbReference type="InterPro" id="IPR001510">
    <property type="entry name" value="Znf_PARP"/>
</dbReference>
<evidence type="ECO:0000256" key="18">
    <source>
        <dbReference type="ARBA" id="ARBA00034003"/>
    </source>
</evidence>
<gene>
    <name evidence="26" type="primary">LOC111138126</name>
</gene>
<dbReference type="InterPro" id="IPR012310">
    <property type="entry name" value="DNA_ligase_ATP-dep_cent"/>
</dbReference>
<keyword evidence="13" id="KW-0460">Magnesium</keyword>
<evidence type="ECO:0000256" key="14">
    <source>
        <dbReference type="ARBA" id="ARBA00023172"/>
    </source>
</evidence>
<dbReference type="SMART" id="SM00292">
    <property type="entry name" value="BRCT"/>
    <property type="match status" value="1"/>
</dbReference>
<comment type="similarity">
    <text evidence="3 20">Belongs to the ATP-dependent DNA ligase family.</text>
</comment>
<feature type="domain" description="BRCT" evidence="24">
    <location>
        <begin position="904"/>
        <end position="989"/>
    </location>
</feature>
<dbReference type="RefSeq" id="XP_022345668.1">
    <property type="nucleotide sequence ID" value="XM_022489960.1"/>
</dbReference>
<evidence type="ECO:0000256" key="10">
    <source>
        <dbReference type="ARBA" id="ARBA00022771"/>
    </source>
</evidence>
<dbReference type="Gene3D" id="3.30.1490.70">
    <property type="match status" value="1"/>
</dbReference>
<dbReference type="Pfam" id="PF10283">
    <property type="entry name" value="zf-CCHH"/>
    <property type="match status" value="1"/>
</dbReference>
<keyword evidence="4 19" id="KW-0436">Ligase</keyword>
<dbReference type="PANTHER" id="PTHR45674">
    <property type="entry name" value="DNA LIGASE 1/3 FAMILY MEMBER"/>
    <property type="match status" value="1"/>
</dbReference>
<evidence type="ECO:0000256" key="21">
    <source>
        <dbReference type="SAM" id="MobiDB-lite"/>
    </source>
</evidence>
<dbReference type="InterPro" id="IPR012309">
    <property type="entry name" value="DNA_ligase_ATP-dep_C"/>
</dbReference>
<name>A0A8B8F1I8_CRAVI</name>
<dbReference type="Gene3D" id="3.30.1740.10">
    <property type="entry name" value="Zinc finger, PARP-type"/>
    <property type="match status" value="1"/>
</dbReference>
<keyword evidence="8 19" id="KW-0547">Nucleotide-binding</keyword>
<dbReference type="FunFam" id="2.40.50.140:FF:000085">
    <property type="entry name" value="DNA ligase"/>
    <property type="match status" value="1"/>
</dbReference>
<evidence type="ECO:0000256" key="7">
    <source>
        <dbReference type="ARBA" id="ARBA00022723"/>
    </source>
</evidence>
<dbReference type="GO" id="GO:0051301">
    <property type="term" value="P:cell division"/>
    <property type="evidence" value="ECO:0007669"/>
    <property type="project" value="UniProtKB-KW"/>
</dbReference>
<dbReference type="Gene3D" id="1.10.3260.10">
    <property type="entry name" value="DNA ligase, ATP-dependent, N-terminal domain"/>
    <property type="match status" value="1"/>
</dbReference>
<reference evidence="26" key="1">
    <citation type="submission" date="2025-08" db="UniProtKB">
        <authorList>
            <consortium name="RefSeq"/>
        </authorList>
    </citation>
    <scope>IDENTIFICATION</scope>
    <source>
        <tissue evidence="26">Whole sample</tissue>
    </source>
</reference>
<evidence type="ECO:0000256" key="15">
    <source>
        <dbReference type="ARBA" id="ARBA00023204"/>
    </source>
</evidence>
<evidence type="ECO:0000256" key="9">
    <source>
        <dbReference type="ARBA" id="ARBA00022763"/>
    </source>
</evidence>
<dbReference type="PROSITE" id="PS00333">
    <property type="entry name" value="DNA_LIGASE_A2"/>
    <property type="match status" value="1"/>
</dbReference>
<evidence type="ECO:0000256" key="17">
    <source>
        <dbReference type="ARBA" id="ARBA00023306"/>
    </source>
</evidence>
<dbReference type="InterPro" id="IPR001357">
    <property type="entry name" value="BRCT_dom"/>
</dbReference>
<organism evidence="25 26">
    <name type="scientific">Crassostrea virginica</name>
    <name type="common">Eastern oyster</name>
    <dbReference type="NCBI Taxonomy" id="6565"/>
    <lineage>
        <taxon>Eukaryota</taxon>
        <taxon>Metazoa</taxon>
        <taxon>Spiralia</taxon>
        <taxon>Lophotrochozoa</taxon>
        <taxon>Mollusca</taxon>
        <taxon>Bivalvia</taxon>
        <taxon>Autobranchia</taxon>
        <taxon>Pteriomorphia</taxon>
        <taxon>Ostreida</taxon>
        <taxon>Ostreoidea</taxon>
        <taxon>Ostreidae</taxon>
        <taxon>Crassostrea</taxon>
    </lineage>
</organism>
<dbReference type="PROSITE" id="PS50064">
    <property type="entry name" value="ZF_PARP_2"/>
    <property type="match status" value="1"/>
</dbReference>
<dbReference type="Proteomes" id="UP000694844">
    <property type="component" value="Chromosome 5"/>
</dbReference>
<dbReference type="CDD" id="cd07902">
    <property type="entry name" value="Adenylation_DNA_ligase_III"/>
    <property type="match status" value="1"/>
</dbReference>
<dbReference type="InterPro" id="IPR050191">
    <property type="entry name" value="ATP-dep_DNA_ligase"/>
</dbReference>
<dbReference type="GeneID" id="111138126"/>
<dbReference type="InterPro" id="IPR036420">
    <property type="entry name" value="BRCT_dom_sf"/>
</dbReference>
<dbReference type="GO" id="GO:0005524">
    <property type="term" value="F:ATP binding"/>
    <property type="evidence" value="ECO:0007669"/>
    <property type="project" value="UniProtKB-KW"/>
</dbReference>
<dbReference type="InterPro" id="IPR012308">
    <property type="entry name" value="DNA_ligase_ATP-dep_N"/>
</dbReference>
<dbReference type="GO" id="GO:0003910">
    <property type="term" value="F:DNA ligase (ATP) activity"/>
    <property type="evidence" value="ECO:0007669"/>
    <property type="project" value="UniProtKB-EC"/>
</dbReference>
<dbReference type="SUPFAM" id="SSF57716">
    <property type="entry name" value="Glucocorticoid receptor-like (DNA-binding domain)"/>
    <property type="match status" value="1"/>
</dbReference>
<dbReference type="PROSITE" id="PS00347">
    <property type="entry name" value="ZF_PARP_1"/>
    <property type="match status" value="1"/>
</dbReference>
<dbReference type="KEGG" id="cvn:111138126"/>
<dbReference type="PROSITE" id="PS50172">
    <property type="entry name" value="BRCT"/>
    <property type="match status" value="1"/>
</dbReference>
<keyword evidence="11" id="KW-0862">Zinc</keyword>
<dbReference type="InterPro" id="IPR019406">
    <property type="entry name" value="APLF_PBZ"/>
</dbReference>
<dbReference type="PROSITE" id="PS50160">
    <property type="entry name" value="DNA_LIGASE_A3"/>
    <property type="match status" value="1"/>
</dbReference>
<dbReference type="OrthoDB" id="206088at2759"/>
<evidence type="ECO:0000256" key="19">
    <source>
        <dbReference type="RuleBase" id="RU000617"/>
    </source>
</evidence>
<evidence type="ECO:0000256" key="13">
    <source>
        <dbReference type="ARBA" id="ARBA00022842"/>
    </source>
</evidence>
<keyword evidence="12 19" id="KW-0067">ATP-binding</keyword>
<dbReference type="InterPro" id="IPR031916">
    <property type="entry name" value="LIG3_BRCT"/>
</dbReference>
<dbReference type="SUPFAM" id="SSF52113">
    <property type="entry name" value="BRCT domain"/>
    <property type="match status" value="1"/>
</dbReference>
<keyword evidence="15 19" id="KW-0234">DNA repair</keyword>
<dbReference type="GO" id="GO:0070421">
    <property type="term" value="C:DNA ligase III-XRCC1 complex"/>
    <property type="evidence" value="ECO:0007669"/>
    <property type="project" value="TreeGrafter"/>
</dbReference>
<evidence type="ECO:0000256" key="12">
    <source>
        <dbReference type="ARBA" id="ARBA00022840"/>
    </source>
</evidence>
<feature type="compositionally biased region" description="Low complexity" evidence="21">
    <location>
        <begin position="810"/>
        <end position="821"/>
    </location>
</feature>
<dbReference type="GO" id="GO:0008270">
    <property type="term" value="F:zinc ion binding"/>
    <property type="evidence" value="ECO:0007669"/>
    <property type="project" value="UniProtKB-KW"/>
</dbReference>
<feature type="region of interest" description="Disordered" evidence="21">
    <location>
        <begin position="159"/>
        <end position="209"/>
    </location>
</feature>
<dbReference type="PROSITE" id="PS00697">
    <property type="entry name" value="DNA_LIGASE_A1"/>
    <property type="match status" value="1"/>
</dbReference>
<dbReference type="GO" id="GO:0006302">
    <property type="term" value="P:double-strand break repair"/>
    <property type="evidence" value="ECO:0007669"/>
    <property type="project" value="TreeGrafter"/>
</dbReference>
<dbReference type="InterPro" id="IPR036599">
    <property type="entry name" value="DNA_ligase_N_sf"/>
</dbReference>
<evidence type="ECO:0000259" key="22">
    <source>
        <dbReference type="PROSITE" id="PS50064"/>
    </source>
</evidence>
<evidence type="ECO:0000256" key="3">
    <source>
        <dbReference type="ARBA" id="ARBA00007572"/>
    </source>
</evidence>
<dbReference type="GO" id="GO:0006273">
    <property type="term" value="P:lagging strand elongation"/>
    <property type="evidence" value="ECO:0007669"/>
    <property type="project" value="TreeGrafter"/>
</dbReference>
<dbReference type="Gene3D" id="3.30.470.30">
    <property type="entry name" value="DNA ligase/mRNA capping enzyme"/>
    <property type="match status" value="1"/>
</dbReference>
<keyword evidence="6" id="KW-0235">DNA replication</keyword>